<evidence type="ECO:0000313" key="4">
    <source>
        <dbReference type="Proteomes" id="UP000019494"/>
    </source>
</evidence>
<evidence type="ECO:0000313" key="3">
    <source>
        <dbReference type="EMBL" id="EWT06771.1"/>
    </source>
</evidence>
<dbReference type="PANTHER" id="PTHR43777">
    <property type="entry name" value="MOLYBDENUM COFACTOR CYTIDYLYLTRANSFERASE"/>
    <property type="match status" value="1"/>
</dbReference>
<dbReference type="Pfam" id="PF12804">
    <property type="entry name" value="NTP_transf_3"/>
    <property type="match status" value="1"/>
</dbReference>
<dbReference type="OrthoDB" id="4427994at2"/>
<gene>
    <name evidence="3" type="ORF">N864_17445</name>
</gene>
<dbReference type="PANTHER" id="PTHR43777:SF1">
    <property type="entry name" value="MOLYBDENUM COFACTOR CYTIDYLYLTRANSFERASE"/>
    <property type="match status" value="1"/>
</dbReference>
<dbReference type="SUPFAM" id="SSF53448">
    <property type="entry name" value="Nucleotide-diphospho-sugar transferases"/>
    <property type="match status" value="1"/>
</dbReference>
<dbReference type="PATRIC" id="fig|584657.3.peg.1268"/>
<dbReference type="CDD" id="cd04182">
    <property type="entry name" value="GT_2_like_f"/>
    <property type="match status" value="1"/>
</dbReference>
<evidence type="ECO:0000256" key="1">
    <source>
        <dbReference type="SAM" id="MobiDB-lite"/>
    </source>
</evidence>
<name>W9GKI4_9MICO</name>
<feature type="compositionally biased region" description="Basic and acidic residues" evidence="1">
    <location>
        <begin position="209"/>
        <end position="218"/>
    </location>
</feature>
<evidence type="ECO:0000259" key="2">
    <source>
        <dbReference type="Pfam" id="PF12804"/>
    </source>
</evidence>
<proteinExistence type="predicted"/>
<reference evidence="4" key="1">
    <citation type="submission" date="2013-08" db="EMBL/GenBank/DDBJ databases">
        <title>Intrasporangium oryzae NRRL B-24470.</title>
        <authorList>
            <person name="Liu H."/>
            <person name="Wang G."/>
        </authorList>
    </citation>
    <scope>NUCLEOTIDE SEQUENCE [LARGE SCALE GENOMIC DNA]</scope>
    <source>
        <strain evidence="4">Q5-1</strain>
    </source>
</reference>
<dbReference type="GO" id="GO:0016779">
    <property type="term" value="F:nucleotidyltransferase activity"/>
    <property type="evidence" value="ECO:0007669"/>
    <property type="project" value="UniProtKB-ARBA"/>
</dbReference>
<sequence length="231" mass="24235">MPLSSPPRVRGLVLAAGAGRRMGGPKALLPAPGGGTLVEAAIRLLREGGCDTVTVVVGAQAAEVRAVVERLQPTAAGAAGPDLEVVECPEWDEGMGASLRAGLRHLRHHADAAAGAPVEAVLVTLVDLPDLTPAVVHRLLAPPAGGHREVTWRRELRRAAYDGAPGHPALIGRDFWDATIESAVGDRGAREVYRTHPHQLVECGDLATGRDVDTREEAGSWGLPSAERSRE</sequence>
<dbReference type="AlphaFoldDB" id="W9GKI4"/>
<dbReference type="Gene3D" id="3.90.550.10">
    <property type="entry name" value="Spore Coat Polysaccharide Biosynthesis Protein SpsA, Chain A"/>
    <property type="match status" value="1"/>
</dbReference>
<dbReference type="Proteomes" id="UP000019494">
    <property type="component" value="Unassembled WGS sequence"/>
</dbReference>
<dbReference type="InterPro" id="IPR025877">
    <property type="entry name" value="MobA-like_NTP_Trfase"/>
</dbReference>
<feature type="region of interest" description="Disordered" evidence="1">
    <location>
        <begin position="209"/>
        <end position="231"/>
    </location>
</feature>
<dbReference type="RefSeq" id="WP_051518263.1">
    <property type="nucleotide sequence ID" value="NZ_AWQS01000033.1"/>
</dbReference>
<feature type="domain" description="MobA-like NTP transferase" evidence="2">
    <location>
        <begin position="11"/>
        <end position="196"/>
    </location>
</feature>
<accession>W9GKI4</accession>
<comment type="caution">
    <text evidence="3">The sequence shown here is derived from an EMBL/GenBank/DDBJ whole genome shotgun (WGS) entry which is preliminary data.</text>
</comment>
<organism evidence="3 4">
    <name type="scientific">Intrasporangium chromatireducens Q5-1</name>
    <dbReference type="NCBI Taxonomy" id="584657"/>
    <lineage>
        <taxon>Bacteria</taxon>
        <taxon>Bacillati</taxon>
        <taxon>Actinomycetota</taxon>
        <taxon>Actinomycetes</taxon>
        <taxon>Micrococcales</taxon>
        <taxon>Intrasporangiaceae</taxon>
        <taxon>Intrasporangium</taxon>
    </lineage>
</organism>
<keyword evidence="4" id="KW-1185">Reference proteome</keyword>
<dbReference type="EMBL" id="AWQS01000033">
    <property type="protein sequence ID" value="EWT06771.1"/>
    <property type="molecule type" value="Genomic_DNA"/>
</dbReference>
<dbReference type="InterPro" id="IPR029044">
    <property type="entry name" value="Nucleotide-diphossugar_trans"/>
</dbReference>
<protein>
    <recommendedName>
        <fullName evidence="2">MobA-like NTP transferase domain-containing protein</fullName>
    </recommendedName>
</protein>